<accession>A0A501XC92</accession>
<evidence type="ECO:0008006" key="3">
    <source>
        <dbReference type="Google" id="ProtNLM"/>
    </source>
</evidence>
<keyword evidence="2" id="KW-1185">Reference proteome</keyword>
<evidence type="ECO:0000313" key="2">
    <source>
        <dbReference type="Proteomes" id="UP000319776"/>
    </source>
</evidence>
<sequence length="528" mass="62629">MNDKQTYIKYFANNKKAQEFLLKENNNDTFNSFFNFYQNSFVGKIGFNNLTFNELTIKLITQTLINKIKNNNQKINFLLAHDGSDKQLYQFVLDQAYVLSANNINVIIFDKNQPVHESFLKYSLIKTQNITICSYLSRFTYDGQYKLSFYTGSGQPVNTKILSTISQEISVLDPFSIKTFQNDLKKINYEILVSEYTNFLTQNNLTQSINKLLNIGIIRDETSINFVRKIMGKNDFGYTLIKKNNLPDQPNEIKLPNILIKKHKQINYLVKFSYDKKKLYVYAKKESKNLFTSTFQLININDLILNYFVFANTVLITNKKYQPLKEIKYSIANDEVGFKNIAKKYELKINEVWNNKFFVSQQDNYLYLNENNEIYYSWLNYQSLDPYLTLTILSDMFNYYQTQELSFFEYAKKNLSYVLHNNISTFSYKCSFKNIESFETKIFNQKQLAGIDILQIEDLRDHVLEKEKYIAKFWLNENEWILIKYNFEYKNLDFIVSETIKTNLNVATKLKKFFKKFLSKYSNPLLNL</sequence>
<proteinExistence type="predicted"/>
<evidence type="ECO:0000313" key="1">
    <source>
        <dbReference type="EMBL" id="TPE58059.1"/>
    </source>
</evidence>
<dbReference type="OrthoDB" id="401385at2"/>
<reference evidence="1 2" key="1">
    <citation type="submission" date="2019-06" db="EMBL/GenBank/DDBJ databases">
        <title>Mycoplasma falconis type strain whole genome sequence.</title>
        <authorList>
            <person name="Spergser J."/>
        </authorList>
    </citation>
    <scope>NUCLEOTIDE SEQUENCE [LARGE SCALE GENOMIC DNA]</scope>
    <source>
        <strain evidence="1 2">ATCC 51372</strain>
    </source>
</reference>
<dbReference type="RefSeq" id="WP_140781032.1">
    <property type="nucleotide sequence ID" value="NZ_VFSS01000001.1"/>
</dbReference>
<organism evidence="1 2">
    <name type="scientific">[Mycoplasma] falconis</name>
    <dbReference type="NCBI Taxonomy" id="92403"/>
    <lineage>
        <taxon>Bacteria</taxon>
        <taxon>Bacillati</taxon>
        <taxon>Mycoplasmatota</taxon>
        <taxon>Mycoplasmoidales</taxon>
        <taxon>Metamycoplasmataceae</taxon>
        <taxon>Metamycoplasma</taxon>
    </lineage>
</organism>
<dbReference type="EMBL" id="VFSS01000001">
    <property type="protein sequence ID" value="TPE58059.1"/>
    <property type="molecule type" value="Genomic_DNA"/>
</dbReference>
<comment type="caution">
    <text evidence="1">The sequence shown here is derived from an EMBL/GenBank/DDBJ whole genome shotgun (WGS) entry which is preliminary data.</text>
</comment>
<gene>
    <name evidence="1" type="ORF">FJO69_00415</name>
</gene>
<dbReference type="Proteomes" id="UP000319776">
    <property type="component" value="Unassembled WGS sequence"/>
</dbReference>
<protein>
    <recommendedName>
        <fullName evidence="3">Phosphomannomutase</fullName>
    </recommendedName>
</protein>
<name>A0A501XC92_9BACT</name>
<dbReference type="AlphaFoldDB" id="A0A501XC92"/>